<dbReference type="InterPro" id="IPR026960">
    <property type="entry name" value="RVT-Znf"/>
</dbReference>
<dbReference type="GO" id="GO:0003676">
    <property type="term" value="F:nucleic acid binding"/>
    <property type="evidence" value="ECO:0007669"/>
    <property type="project" value="InterPro"/>
</dbReference>
<evidence type="ECO:0008006" key="7">
    <source>
        <dbReference type="Google" id="ProtNLM"/>
    </source>
</evidence>
<reference evidence="5 6" key="1">
    <citation type="journal article" date="2020" name="bioRxiv">
        <title>Sequence and annotation of 42 cannabis genomes reveals extensive copy number variation in cannabinoid synthesis and pathogen resistance genes.</title>
        <authorList>
            <person name="Mckernan K.J."/>
            <person name="Helbert Y."/>
            <person name="Kane L.T."/>
            <person name="Ebling H."/>
            <person name="Zhang L."/>
            <person name="Liu B."/>
            <person name="Eaton Z."/>
            <person name="Mclaughlin S."/>
            <person name="Kingan S."/>
            <person name="Baybayan P."/>
            <person name="Concepcion G."/>
            <person name="Jordan M."/>
            <person name="Riva A."/>
            <person name="Barbazuk W."/>
            <person name="Harkins T."/>
        </authorList>
    </citation>
    <scope>NUCLEOTIDE SEQUENCE [LARGE SCALE GENOMIC DNA]</scope>
    <source>
        <strain evidence="6">cv. Jamaican Lion 4</strain>
        <tissue evidence="5">Leaf</tissue>
    </source>
</reference>
<dbReference type="InterPro" id="IPR025836">
    <property type="entry name" value="Zn_knuckle_CX2CX4HX4C"/>
</dbReference>
<dbReference type="Gene3D" id="3.30.420.10">
    <property type="entry name" value="Ribonuclease H-like superfamily/Ribonuclease H"/>
    <property type="match status" value="1"/>
</dbReference>
<sequence>MMAQGSFLLPLVTVQGVPGYYIPSLLEIYFFCKHFTPFRALAQGKFTLKFFCFPGKIFCNIMNMNIPSGSVVEELIEETENVSLNDFSIQVEADNEGARATVESTVVGRFFSKKLVSNGTLRKALSGMWKLSRGWRLQSPAPKTFIFRLNNPREVKYVLENGPWNPCGGFMMAVALPEDGRWESADFSGLEIWVKALGVPMPYLTDECLKQMANRMGTLVRANKVRHNGTIVKDYLRFQVRINLLAPLLAGVSLPDLGNKKVWSYFKYERLPLFCFKCGIIGHEEDGCSGRKRMVAVHDGRSIPLYGPWLRDGARLENGFALLEVDELQDRRRLERPESSALVKEASPKVLQSEEVGSDGINRGLESSPIVDAIGGSTRVEKEGMEGVVSQRSDNSFEVAYNDYVDCSHFPTQHVVHVANIFKEKLGTIKFGASREEVDSATTKPVNIKKLKKPCVVGPRGIPRPPIFGRTLDESGLVRGNKRKKISGSSDPKNDFVDESQGQCCFIGVDKTGVKEAFGEVSGVNQSIESNSRDEEIDQSKKARLITQTLRSEESSFEADKDSEEITRGVLKVGGHEAALARGGGLVAMIESAPARLDVLEKKSAYICSTNVSTNTQLDLAHYLGFRKLNKEDRFLGNPIIWSNSKVNDLKFIKEKVCSKIEGWRCKLLSQAGRSTLIRAVAQSSPIYSMATFLIPKTICTEMDQAVRKYWWTGNADKERFLALIDWNSLCLPLDRGGLNFKKFEDINLALISKLGWKLASEDDSLWCKVFKAKYMSNGDKSFWSMKVPKHASFGAKGIMASRDLIRNETCWLIGNGRRAEVWNSPWIPWLDWNMFRAAFNPLIEQRSVKVSTLIGEDGEWRASSINRWFVPSVVNSWNLIKRLPNSRNDLLVWKDATNGLFSPSVAYKSIIKNRWGEPDSFWNRIWKLKITERLKMFLWKLCKDILPFGSRLSRIFGNNNSCVICGEVDDSAQHLFWKCPLAKAAWFASRWSIRSENLQFDSPRKMVEWILNPDFLSGVDAGDLGEFNRFGICLIDELWTARNRAFHERVIPSWRGVLARVQGAASCLFSAWDNRPNREVVQHDHREIYVDNLVLFVDAAFKDLRASAGIVVSNSEGRFLEAQAVNFDATQPLEAESWALIHALYWCQTRGWRQAVVVSDCLLLVQSLKARRAPDWRFMDVFWKLLELLEALPEVEVVWKPRAMVQPAHLVAQWAFRLPFSGFLTAEELVPLVTF</sequence>
<evidence type="ECO:0000313" key="5">
    <source>
        <dbReference type="EMBL" id="KAF4382536.1"/>
    </source>
</evidence>
<feature type="domain" description="RNase H type-1" evidence="1">
    <location>
        <begin position="1099"/>
        <end position="1216"/>
    </location>
</feature>
<gene>
    <name evidence="5" type="ORF">F8388_015364</name>
</gene>
<name>A0A7J6GHX2_CANSA</name>
<dbReference type="EMBL" id="JAATIP010000054">
    <property type="protein sequence ID" value="KAF4382536.1"/>
    <property type="molecule type" value="Genomic_DNA"/>
</dbReference>
<dbReference type="CDD" id="cd06222">
    <property type="entry name" value="RNase_H_like"/>
    <property type="match status" value="1"/>
</dbReference>
<feature type="domain" description="Reverse transcriptase zinc-binding" evidence="2">
    <location>
        <begin position="902"/>
        <end position="987"/>
    </location>
</feature>
<proteinExistence type="predicted"/>
<feature type="domain" description="DUF4283" evidence="3">
    <location>
        <begin position="102"/>
        <end position="172"/>
    </location>
</feature>
<organism evidence="5 6">
    <name type="scientific">Cannabis sativa</name>
    <name type="common">Hemp</name>
    <name type="synonym">Marijuana</name>
    <dbReference type="NCBI Taxonomy" id="3483"/>
    <lineage>
        <taxon>Eukaryota</taxon>
        <taxon>Viridiplantae</taxon>
        <taxon>Streptophyta</taxon>
        <taxon>Embryophyta</taxon>
        <taxon>Tracheophyta</taxon>
        <taxon>Spermatophyta</taxon>
        <taxon>Magnoliopsida</taxon>
        <taxon>eudicotyledons</taxon>
        <taxon>Gunneridae</taxon>
        <taxon>Pentapetalae</taxon>
        <taxon>rosids</taxon>
        <taxon>fabids</taxon>
        <taxon>Rosales</taxon>
        <taxon>Cannabaceae</taxon>
        <taxon>Cannabis</taxon>
    </lineage>
</organism>
<feature type="domain" description="Zinc knuckle CX2CX4HX4C" evidence="4">
    <location>
        <begin position="258"/>
        <end position="288"/>
    </location>
</feature>
<dbReference type="GO" id="GO:0004523">
    <property type="term" value="F:RNA-DNA hybrid ribonuclease activity"/>
    <property type="evidence" value="ECO:0007669"/>
    <property type="project" value="InterPro"/>
</dbReference>
<dbReference type="PANTHER" id="PTHR33116:SF86">
    <property type="entry name" value="REVERSE TRANSCRIPTASE DOMAIN-CONTAINING PROTEIN"/>
    <property type="match status" value="1"/>
</dbReference>
<dbReference type="Pfam" id="PF13966">
    <property type="entry name" value="zf-RVT"/>
    <property type="match status" value="1"/>
</dbReference>
<dbReference type="Pfam" id="PF14111">
    <property type="entry name" value="DUF4283"/>
    <property type="match status" value="1"/>
</dbReference>
<dbReference type="AlphaFoldDB" id="A0A7J6GHX2"/>
<accession>A0A7J6GHX2</accession>
<dbReference type="InterPro" id="IPR044730">
    <property type="entry name" value="RNase_H-like_dom_plant"/>
</dbReference>
<dbReference type="PANTHER" id="PTHR33116">
    <property type="entry name" value="REVERSE TRANSCRIPTASE ZINC-BINDING DOMAIN-CONTAINING PROTEIN-RELATED-RELATED"/>
    <property type="match status" value="1"/>
</dbReference>
<dbReference type="InterPro" id="IPR002156">
    <property type="entry name" value="RNaseH_domain"/>
</dbReference>
<evidence type="ECO:0000259" key="2">
    <source>
        <dbReference type="Pfam" id="PF13966"/>
    </source>
</evidence>
<dbReference type="SUPFAM" id="SSF53098">
    <property type="entry name" value="Ribonuclease H-like"/>
    <property type="match status" value="1"/>
</dbReference>
<evidence type="ECO:0000259" key="4">
    <source>
        <dbReference type="Pfam" id="PF14392"/>
    </source>
</evidence>
<dbReference type="Pfam" id="PF13456">
    <property type="entry name" value="RVT_3"/>
    <property type="match status" value="1"/>
</dbReference>
<dbReference type="InterPro" id="IPR012337">
    <property type="entry name" value="RNaseH-like_sf"/>
</dbReference>
<dbReference type="Pfam" id="PF14392">
    <property type="entry name" value="zf-CCHC_4"/>
    <property type="match status" value="1"/>
</dbReference>
<comment type="caution">
    <text evidence="5">The sequence shown here is derived from an EMBL/GenBank/DDBJ whole genome shotgun (WGS) entry which is preliminary data.</text>
</comment>
<dbReference type="InterPro" id="IPR036397">
    <property type="entry name" value="RNaseH_sf"/>
</dbReference>
<evidence type="ECO:0000259" key="1">
    <source>
        <dbReference type="Pfam" id="PF13456"/>
    </source>
</evidence>
<dbReference type="Proteomes" id="UP000525078">
    <property type="component" value="Unassembled WGS sequence"/>
</dbReference>
<protein>
    <recommendedName>
        <fullName evidence="7">CCHC-type domain-containing protein</fullName>
    </recommendedName>
</protein>
<evidence type="ECO:0000313" key="6">
    <source>
        <dbReference type="Proteomes" id="UP000525078"/>
    </source>
</evidence>
<evidence type="ECO:0000259" key="3">
    <source>
        <dbReference type="Pfam" id="PF14111"/>
    </source>
</evidence>
<dbReference type="InterPro" id="IPR025558">
    <property type="entry name" value="DUF4283"/>
</dbReference>